<evidence type="ECO:0000313" key="2">
    <source>
        <dbReference type="EMBL" id="GAA2375147.1"/>
    </source>
</evidence>
<evidence type="ECO:0000256" key="1">
    <source>
        <dbReference type="SAM" id="Phobius"/>
    </source>
</evidence>
<sequence length="51" mass="5986">MNPRLIMLFSGVLMIIALGLMVGQKQWVMLAVVLPIWLIILGVWWHRQRSR</sequence>
<protein>
    <submittedName>
        <fullName evidence="2">Uncharacterized protein</fullName>
    </submittedName>
</protein>
<dbReference type="RefSeq" id="WP_006897658.1">
    <property type="nucleotide sequence ID" value="NZ_BAAARB010000005.1"/>
</dbReference>
<keyword evidence="1" id="KW-0472">Membrane</keyword>
<dbReference type="EMBL" id="BAAARB010000005">
    <property type="protein sequence ID" value="GAA2375147.1"/>
    <property type="molecule type" value="Genomic_DNA"/>
</dbReference>
<feature type="transmembrane region" description="Helical" evidence="1">
    <location>
        <begin position="5"/>
        <end position="21"/>
    </location>
</feature>
<evidence type="ECO:0000313" key="3">
    <source>
        <dbReference type="Proteomes" id="UP001501170"/>
    </source>
</evidence>
<organism evidence="2 3">
    <name type="scientific">Gordonia cholesterolivorans</name>
    <dbReference type="NCBI Taxonomy" id="559625"/>
    <lineage>
        <taxon>Bacteria</taxon>
        <taxon>Bacillati</taxon>
        <taxon>Actinomycetota</taxon>
        <taxon>Actinomycetes</taxon>
        <taxon>Mycobacteriales</taxon>
        <taxon>Gordoniaceae</taxon>
        <taxon>Gordonia</taxon>
    </lineage>
</organism>
<comment type="caution">
    <text evidence="2">The sequence shown here is derived from an EMBL/GenBank/DDBJ whole genome shotgun (WGS) entry which is preliminary data.</text>
</comment>
<reference evidence="2 3" key="1">
    <citation type="journal article" date="2019" name="Int. J. Syst. Evol. Microbiol.">
        <title>The Global Catalogue of Microorganisms (GCM) 10K type strain sequencing project: providing services to taxonomists for standard genome sequencing and annotation.</title>
        <authorList>
            <consortium name="The Broad Institute Genomics Platform"/>
            <consortium name="The Broad Institute Genome Sequencing Center for Infectious Disease"/>
            <person name="Wu L."/>
            <person name="Ma J."/>
        </authorList>
    </citation>
    <scope>NUCLEOTIDE SEQUENCE [LARGE SCALE GENOMIC DNA]</scope>
    <source>
        <strain evidence="2 3">JCM 16227</strain>
    </source>
</reference>
<name>A0ABN3HDG2_9ACTN</name>
<keyword evidence="3" id="KW-1185">Reference proteome</keyword>
<proteinExistence type="predicted"/>
<feature type="transmembrane region" description="Helical" evidence="1">
    <location>
        <begin position="27"/>
        <end position="45"/>
    </location>
</feature>
<accession>A0ABN3HDG2</accession>
<keyword evidence="1" id="KW-1133">Transmembrane helix</keyword>
<gene>
    <name evidence="2" type="ORF">GCM10009855_12940</name>
</gene>
<keyword evidence="1" id="KW-0812">Transmembrane</keyword>
<dbReference type="Proteomes" id="UP001501170">
    <property type="component" value="Unassembled WGS sequence"/>
</dbReference>